<name>A0A6I8WD46_DROPS</name>
<evidence type="ECO:0000313" key="2">
    <source>
        <dbReference type="Proteomes" id="UP000001819"/>
    </source>
</evidence>
<gene>
    <name evidence="3" type="primary">LOC117185158</name>
</gene>
<accession>A0A6I8WD46</accession>
<evidence type="ECO:0000259" key="1">
    <source>
        <dbReference type="Pfam" id="PF02984"/>
    </source>
</evidence>
<feature type="domain" description="Cyclin C-terminal" evidence="1">
    <location>
        <begin position="5"/>
        <end position="77"/>
    </location>
</feature>
<proteinExistence type="predicted"/>
<dbReference type="InParanoid" id="A0A6I8WD46"/>
<dbReference type="InterPro" id="IPR004367">
    <property type="entry name" value="Cyclin_C-dom"/>
</dbReference>
<protein>
    <recommendedName>
        <fullName evidence="1">Cyclin C-terminal domain-containing protein</fullName>
    </recommendedName>
</protein>
<dbReference type="Pfam" id="PF02984">
    <property type="entry name" value="Cyclin_C"/>
    <property type="match status" value="1"/>
</dbReference>
<reference evidence="3" key="1">
    <citation type="submission" date="2025-08" db="UniProtKB">
        <authorList>
            <consortium name="RefSeq"/>
        </authorList>
    </citation>
    <scope>IDENTIFICATION</scope>
    <source>
        <strain evidence="3">MV-25-SWS-2005</strain>
        <tissue evidence="3">Whole body</tissue>
    </source>
</reference>
<dbReference type="KEGG" id="dpo:117185158"/>
<keyword evidence="2" id="KW-1185">Reference proteome</keyword>
<evidence type="ECO:0000313" key="3">
    <source>
        <dbReference type="RefSeq" id="XP_033241167.1"/>
    </source>
</evidence>
<organism evidence="2 3">
    <name type="scientific">Drosophila pseudoobscura pseudoobscura</name>
    <name type="common">Fruit fly</name>
    <dbReference type="NCBI Taxonomy" id="46245"/>
    <lineage>
        <taxon>Eukaryota</taxon>
        <taxon>Metazoa</taxon>
        <taxon>Ecdysozoa</taxon>
        <taxon>Arthropoda</taxon>
        <taxon>Hexapoda</taxon>
        <taxon>Insecta</taxon>
        <taxon>Pterygota</taxon>
        <taxon>Neoptera</taxon>
        <taxon>Endopterygota</taxon>
        <taxon>Diptera</taxon>
        <taxon>Brachycera</taxon>
        <taxon>Muscomorpha</taxon>
        <taxon>Ephydroidea</taxon>
        <taxon>Drosophilidae</taxon>
        <taxon>Drosophila</taxon>
        <taxon>Sophophora</taxon>
    </lineage>
</organism>
<dbReference type="Proteomes" id="UP000001819">
    <property type="component" value="Chromosome X"/>
</dbReference>
<dbReference type="Gene3D" id="1.10.472.10">
    <property type="entry name" value="Cyclin-like"/>
    <property type="match status" value="1"/>
</dbReference>
<dbReference type="AlphaFoldDB" id="A0A6I8WD46"/>
<dbReference type="RefSeq" id="XP_033241167.1">
    <property type="nucleotide sequence ID" value="XM_033385276.1"/>
</dbReference>
<sequence>MPGREHQFAKYPASTIAASSIAASMSGLKWHLRTGHNLPFLLGLLSDLTSIEQVQLQECMLHMETIFEEHSRNLQPFFVDIEPPNSAKMYCQRRYQTHPNQQYHQQRPQRTRQMPIPSLTFTTADANADQNCFKATLPYRTQTFKILGQAKNELQDIQF</sequence>